<proteinExistence type="predicted"/>
<dbReference type="Proteomes" id="UP000028837">
    <property type="component" value="Unassembled WGS sequence"/>
</dbReference>
<reference evidence="3 4" key="1">
    <citation type="submission" date="2014-02" db="EMBL/GenBank/DDBJ databases">
        <authorList>
            <person name="Sibley D."/>
            <person name="Venepally P."/>
            <person name="Karamycheva S."/>
            <person name="Hadjithomas M."/>
            <person name="Khan A."/>
            <person name="Brunk B."/>
            <person name="Roos D."/>
            <person name="Caler E."/>
            <person name="Lorenzi H."/>
        </authorList>
    </citation>
    <scope>NUCLEOTIDE SEQUENCE [LARGE SCALE GENOMIC DNA]</scope>
    <source>
        <strain evidence="3 4">GAB2-2007-GAL-DOM2</strain>
    </source>
</reference>
<dbReference type="OrthoDB" id="333256at2759"/>
<keyword evidence="2 3" id="KW-0812">Transmembrane</keyword>
<protein>
    <submittedName>
        <fullName evidence="3">Putative transmembrane protein</fullName>
    </submittedName>
</protein>
<organism evidence="3 4">
    <name type="scientific">Toxoplasma gondii GAB2-2007-GAL-DOM2</name>
    <dbReference type="NCBI Taxonomy" id="1130820"/>
    <lineage>
        <taxon>Eukaryota</taxon>
        <taxon>Sar</taxon>
        <taxon>Alveolata</taxon>
        <taxon>Apicomplexa</taxon>
        <taxon>Conoidasida</taxon>
        <taxon>Coccidia</taxon>
        <taxon>Eucoccidiorida</taxon>
        <taxon>Eimeriorina</taxon>
        <taxon>Sarcocystidae</taxon>
        <taxon>Toxoplasma</taxon>
    </lineage>
</organism>
<evidence type="ECO:0000256" key="2">
    <source>
        <dbReference type="SAM" id="Phobius"/>
    </source>
</evidence>
<evidence type="ECO:0000313" key="3">
    <source>
        <dbReference type="EMBL" id="KFG34102.1"/>
    </source>
</evidence>
<feature type="compositionally biased region" description="Low complexity" evidence="1">
    <location>
        <begin position="141"/>
        <end position="152"/>
    </location>
</feature>
<name>A0A086JPN4_TOXGO</name>
<feature type="compositionally biased region" description="Low complexity" evidence="1">
    <location>
        <begin position="27"/>
        <end position="40"/>
    </location>
</feature>
<feature type="region of interest" description="Disordered" evidence="1">
    <location>
        <begin position="125"/>
        <end position="186"/>
    </location>
</feature>
<dbReference type="VEuPathDB" id="ToxoDB:TGDOM2_260020"/>
<evidence type="ECO:0000256" key="1">
    <source>
        <dbReference type="SAM" id="MobiDB-lite"/>
    </source>
</evidence>
<comment type="caution">
    <text evidence="3">The sequence shown here is derived from an EMBL/GenBank/DDBJ whole genome shotgun (WGS) entry which is preliminary data.</text>
</comment>
<dbReference type="AlphaFoldDB" id="A0A086JPN4"/>
<feature type="transmembrane region" description="Helical" evidence="2">
    <location>
        <begin position="90"/>
        <end position="118"/>
    </location>
</feature>
<dbReference type="EMBL" id="AHZU02001276">
    <property type="protein sequence ID" value="KFG34102.1"/>
    <property type="molecule type" value="Genomic_DNA"/>
</dbReference>
<keyword evidence="2" id="KW-0472">Membrane</keyword>
<gene>
    <name evidence="3" type="ORF">TGDOM2_260020</name>
</gene>
<feature type="region of interest" description="Disordered" evidence="1">
    <location>
        <begin position="12"/>
        <end position="42"/>
    </location>
</feature>
<evidence type="ECO:0000313" key="4">
    <source>
        <dbReference type="Proteomes" id="UP000028837"/>
    </source>
</evidence>
<sequence>MVVVVNGELLPDSDPRAVRSRQQRGHSPAATSSDPSSISGSGVGLNARSLSSFLSRVTGAGQASRGRERGHKVTLPALAFIGKPAVEVPVYVLVVAALLIALLGAQGAVFVAVVYLFYTPWAHEEGNRSSSVGRGGEGATSPGIQSSPGPSSTHRDRRVLGEEEREARIQRLMQQKKDGDPDKGGN</sequence>
<feature type="compositionally biased region" description="Basic and acidic residues" evidence="1">
    <location>
        <begin position="158"/>
        <end position="186"/>
    </location>
</feature>
<accession>A0A086JPN4</accession>
<keyword evidence="2" id="KW-1133">Transmembrane helix</keyword>